<dbReference type="Proteomes" id="UP001446205">
    <property type="component" value="Unassembled WGS sequence"/>
</dbReference>
<dbReference type="InterPro" id="IPR007730">
    <property type="entry name" value="SPOR-like_dom"/>
</dbReference>
<name>A0ABU9D631_9PROT</name>
<feature type="compositionally biased region" description="Basic and acidic residues" evidence="1">
    <location>
        <begin position="1"/>
        <end position="20"/>
    </location>
</feature>
<gene>
    <name evidence="4" type="ORF">WOB96_00855</name>
</gene>
<keyword evidence="2" id="KW-0812">Transmembrane</keyword>
<dbReference type="SUPFAM" id="SSF110997">
    <property type="entry name" value="Sporulation related repeat"/>
    <property type="match status" value="1"/>
</dbReference>
<organism evidence="4 5">
    <name type="scientific">Thermithiobacillus plumbiphilus</name>
    <dbReference type="NCBI Taxonomy" id="1729899"/>
    <lineage>
        <taxon>Bacteria</taxon>
        <taxon>Pseudomonadati</taxon>
        <taxon>Pseudomonadota</taxon>
        <taxon>Acidithiobacillia</taxon>
        <taxon>Acidithiobacillales</taxon>
        <taxon>Thermithiobacillaceae</taxon>
        <taxon>Thermithiobacillus</taxon>
    </lineage>
</organism>
<evidence type="ECO:0000256" key="2">
    <source>
        <dbReference type="SAM" id="Phobius"/>
    </source>
</evidence>
<keyword evidence="5" id="KW-1185">Reference proteome</keyword>
<feature type="domain" description="SPOR" evidence="3">
    <location>
        <begin position="241"/>
        <end position="319"/>
    </location>
</feature>
<keyword evidence="2" id="KW-0472">Membrane</keyword>
<dbReference type="EMBL" id="JBBPCO010000001">
    <property type="protein sequence ID" value="MEK8088302.1"/>
    <property type="molecule type" value="Genomic_DNA"/>
</dbReference>
<dbReference type="InterPro" id="IPR036680">
    <property type="entry name" value="SPOR-like_sf"/>
</dbReference>
<evidence type="ECO:0000313" key="5">
    <source>
        <dbReference type="Proteomes" id="UP001446205"/>
    </source>
</evidence>
<comment type="caution">
    <text evidence="4">The sequence shown here is derived from an EMBL/GenBank/DDBJ whole genome shotgun (WGS) entry which is preliminary data.</text>
</comment>
<dbReference type="PROSITE" id="PS51724">
    <property type="entry name" value="SPOR"/>
    <property type="match status" value="1"/>
</dbReference>
<accession>A0ABU9D631</accession>
<evidence type="ECO:0000259" key="3">
    <source>
        <dbReference type="PROSITE" id="PS51724"/>
    </source>
</evidence>
<dbReference type="PANTHER" id="PTHR38687:SF1">
    <property type="entry name" value="CELL DIVISION PROTEIN DEDD"/>
    <property type="match status" value="1"/>
</dbReference>
<feature type="transmembrane region" description="Helical" evidence="2">
    <location>
        <begin position="42"/>
        <end position="63"/>
    </location>
</feature>
<evidence type="ECO:0000256" key="1">
    <source>
        <dbReference type="SAM" id="MobiDB-lite"/>
    </source>
</evidence>
<evidence type="ECO:0000313" key="4">
    <source>
        <dbReference type="EMBL" id="MEK8088302.1"/>
    </source>
</evidence>
<sequence length="321" mass="33799">MSLDARGKDVKETGQDKEFESFDNFWDDEPRDRRPGPAPRRLSQFVLGGFAAVLVVLLMVFMFSDREPPEKSRNGAQSELVIPLDSPVAADDTGNSGQQPVPPLAAAPEDGEPFVGAQDGGAPITADGSLASANTSQSAMDVRRDAPQDAPQPAQAARPASPPVPYELGMAPRPAARPEAVAPKAAPADRNDAGKAIPVTPGEPVADTGQANPREAGLQARLARESAQAAQPAAATPAVSDKEARVFLVQLGAFKARENADKLLQSLGSTGNLKLHVVEDAARGVYKVQSGPYAEATEARQAREQIMRQAGNIQPIILPVR</sequence>
<feature type="region of interest" description="Disordered" evidence="1">
    <location>
        <begin position="67"/>
        <end position="239"/>
    </location>
</feature>
<keyword evidence="2" id="KW-1133">Transmembrane helix</keyword>
<dbReference type="RefSeq" id="WP_341369368.1">
    <property type="nucleotide sequence ID" value="NZ_JBBPCO010000001.1"/>
</dbReference>
<dbReference type="InterPro" id="IPR052521">
    <property type="entry name" value="Cell_div_SPOR-domain"/>
</dbReference>
<protein>
    <submittedName>
        <fullName evidence="4">SPOR domain-containing protein</fullName>
    </submittedName>
</protein>
<dbReference type="Pfam" id="PF05036">
    <property type="entry name" value="SPOR"/>
    <property type="match status" value="1"/>
</dbReference>
<dbReference type="Gene3D" id="3.30.70.1070">
    <property type="entry name" value="Sporulation related repeat"/>
    <property type="match status" value="1"/>
</dbReference>
<proteinExistence type="predicted"/>
<feature type="compositionally biased region" description="Low complexity" evidence="1">
    <location>
        <begin position="171"/>
        <end position="186"/>
    </location>
</feature>
<reference evidence="4 5" key="1">
    <citation type="submission" date="2024-04" db="EMBL/GenBank/DDBJ databases">
        <authorList>
            <person name="Abashina T."/>
            <person name="Shaikin A."/>
        </authorList>
    </citation>
    <scope>NUCLEOTIDE SEQUENCE [LARGE SCALE GENOMIC DNA]</scope>
    <source>
        <strain evidence="4 5">AAFK</strain>
    </source>
</reference>
<feature type="compositionally biased region" description="Low complexity" evidence="1">
    <location>
        <begin position="227"/>
        <end position="238"/>
    </location>
</feature>
<feature type="region of interest" description="Disordered" evidence="1">
    <location>
        <begin position="1"/>
        <end position="41"/>
    </location>
</feature>
<feature type="compositionally biased region" description="Low complexity" evidence="1">
    <location>
        <begin position="148"/>
        <end position="159"/>
    </location>
</feature>
<dbReference type="PANTHER" id="PTHR38687">
    <property type="entry name" value="CELL DIVISION PROTEIN DEDD-RELATED"/>
    <property type="match status" value="1"/>
</dbReference>